<keyword evidence="2 3" id="KW-0802">TPR repeat</keyword>
<evidence type="ECO:0000256" key="2">
    <source>
        <dbReference type="ARBA" id="ARBA00022803"/>
    </source>
</evidence>
<comment type="caution">
    <text evidence="4">The sequence shown here is derived from an EMBL/GenBank/DDBJ whole genome shotgun (WGS) entry which is preliminary data.</text>
</comment>
<feature type="repeat" description="TPR" evidence="3">
    <location>
        <begin position="179"/>
        <end position="212"/>
    </location>
</feature>
<gene>
    <name evidence="4" type="ORF">H2O64_06520</name>
</gene>
<evidence type="ECO:0000313" key="4">
    <source>
        <dbReference type="EMBL" id="MBC8754318.1"/>
    </source>
</evidence>
<dbReference type="PANTHER" id="PTHR44858:SF1">
    <property type="entry name" value="UDP-N-ACETYLGLUCOSAMINE--PEPTIDE N-ACETYLGLUCOSAMINYLTRANSFERASE SPINDLY-RELATED"/>
    <property type="match status" value="1"/>
</dbReference>
<keyword evidence="1" id="KW-0677">Repeat</keyword>
<dbReference type="EMBL" id="JACGWS010000003">
    <property type="protein sequence ID" value="MBC8754318.1"/>
    <property type="molecule type" value="Genomic_DNA"/>
</dbReference>
<name>A0ABR7Q751_9FLAO</name>
<sequence>MKKGLIIALLSCTSYMYSQGNCLIYPEGSNERKACELAHQRENLKQGSRESQIMFDSILKINPNYAWAYMEKSVAYLKRGLITEGLRLLDKAVELEPRYNLTYRAYWHFQNRNYKLCIKDLERFYALPNAFIYEMTPGGDKDMRILLGMSYAKLGNYEKGIETIENCLKSYKREEDFGLTDYHTLGMLYVKNKQYKKALEIFDKQLKITEDYPDSYYYIGLAYKALNKPEKAKVNFQKAKDKFLDGYHIRNGYLCYKVYYLDVTNELEALTD</sequence>
<dbReference type="PROSITE" id="PS50005">
    <property type="entry name" value="TPR"/>
    <property type="match status" value="2"/>
</dbReference>
<organism evidence="4 5">
    <name type="scientific">Kordia aestuariivivens</name>
    <dbReference type="NCBI Taxonomy" id="2759037"/>
    <lineage>
        <taxon>Bacteria</taxon>
        <taxon>Pseudomonadati</taxon>
        <taxon>Bacteroidota</taxon>
        <taxon>Flavobacteriia</taxon>
        <taxon>Flavobacteriales</taxon>
        <taxon>Flavobacteriaceae</taxon>
        <taxon>Kordia</taxon>
    </lineage>
</organism>
<dbReference type="Gene3D" id="1.25.40.10">
    <property type="entry name" value="Tetratricopeptide repeat domain"/>
    <property type="match status" value="2"/>
</dbReference>
<evidence type="ECO:0000313" key="5">
    <source>
        <dbReference type="Proteomes" id="UP000619238"/>
    </source>
</evidence>
<accession>A0ABR7Q751</accession>
<reference evidence="4 5" key="1">
    <citation type="submission" date="2020-07" db="EMBL/GenBank/DDBJ databases">
        <title>Description of Kordia aestuariivivens sp. nov., isolated from a tidal flat.</title>
        <authorList>
            <person name="Park S."/>
            <person name="Yoon J.-H."/>
        </authorList>
    </citation>
    <scope>NUCLEOTIDE SEQUENCE [LARGE SCALE GENOMIC DNA]</scope>
    <source>
        <strain evidence="4 5">YSTF-M3</strain>
    </source>
</reference>
<dbReference type="RefSeq" id="WP_187561361.1">
    <property type="nucleotide sequence ID" value="NZ_JACGWS010000003.1"/>
</dbReference>
<dbReference type="SMART" id="SM00028">
    <property type="entry name" value="TPR"/>
    <property type="match status" value="4"/>
</dbReference>
<protein>
    <submittedName>
        <fullName evidence="4">Tetratricopeptide repeat protein</fullName>
    </submittedName>
</protein>
<dbReference type="InterPro" id="IPR050498">
    <property type="entry name" value="Ycf3"/>
</dbReference>
<dbReference type="InterPro" id="IPR019734">
    <property type="entry name" value="TPR_rpt"/>
</dbReference>
<keyword evidence="5" id="KW-1185">Reference proteome</keyword>
<dbReference type="Proteomes" id="UP000619238">
    <property type="component" value="Unassembled WGS sequence"/>
</dbReference>
<dbReference type="InterPro" id="IPR011990">
    <property type="entry name" value="TPR-like_helical_dom_sf"/>
</dbReference>
<dbReference type="Pfam" id="PF13174">
    <property type="entry name" value="TPR_6"/>
    <property type="match status" value="1"/>
</dbReference>
<dbReference type="Pfam" id="PF13424">
    <property type="entry name" value="TPR_12"/>
    <property type="match status" value="1"/>
</dbReference>
<dbReference type="SUPFAM" id="SSF48452">
    <property type="entry name" value="TPR-like"/>
    <property type="match status" value="1"/>
</dbReference>
<evidence type="ECO:0000256" key="1">
    <source>
        <dbReference type="ARBA" id="ARBA00022737"/>
    </source>
</evidence>
<proteinExistence type="predicted"/>
<dbReference type="PANTHER" id="PTHR44858">
    <property type="entry name" value="TETRATRICOPEPTIDE REPEAT PROTEIN 6"/>
    <property type="match status" value="1"/>
</dbReference>
<evidence type="ECO:0000256" key="3">
    <source>
        <dbReference type="PROSITE-ProRule" id="PRU00339"/>
    </source>
</evidence>
<feature type="repeat" description="TPR" evidence="3">
    <location>
        <begin position="66"/>
        <end position="99"/>
    </location>
</feature>